<gene>
    <name evidence="2" type="ORF">ENG92_01780</name>
</gene>
<feature type="transmembrane region" description="Helical" evidence="1">
    <location>
        <begin position="29"/>
        <end position="52"/>
    </location>
</feature>
<dbReference type="Proteomes" id="UP000885822">
    <property type="component" value="Unassembled WGS sequence"/>
</dbReference>
<dbReference type="AlphaFoldDB" id="A0A831K4L2"/>
<organism evidence="2">
    <name type="scientific">Thiolapillus brandeum</name>
    <dbReference type="NCBI Taxonomy" id="1076588"/>
    <lineage>
        <taxon>Bacteria</taxon>
        <taxon>Pseudomonadati</taxon>
        <taxon>Pseudomonadota</taxon>
        <taxon>Gammaproteobacteria</taxon>
        <taxon>Chromatiales</taxon>
        <taxon>Sedimenticolaceae</taxon>
        <taxon>Thiolapillus</taxon>
    </lineage>
</organism>
<evidence type="ECO:0000313" key="2">
    <source>
        <dbReference type="EMBL" id="HDK37731.1"/>
    </source>
</evidence>
<dbReference type="EMBL" id="DRCV01000081">
    <property type="protein sequence ID" value="HDK37731.1"/>
    <property type="molecule type" value="Genomic_DNA"/>
</dbReference>
<comment type="caution">
    <text evidence="2">The sequence shown here is derived from an EMBL/GenBank/DDBJ whole genome shotgun (WGS) entry which is preliminary data.</text>
</comment>
<sequence length="185" mass="20928">MSYAMNNTQIDNRPRFSQSSKRAFRNPWVLGWIGGILLVLGVNIAFIVTAVVTNPGLVEKDYYEKGRNQEQNFLTQQQLRDRLGWQMKLEAIRQPVIGEPARYTFNVVDTKGIPIDGDKAFLQAYRPSDAHADFTTNMQEIAPGVYSVELTFPLKGIWDLSAILVKDNDKLKVTHRISVLANSSQ</sequence>
<dbReference type="InterPro" id="IPR008620">
    <property type="entry name" value="FixH"/>
</dbReference>
<name>A0A831K4L2_9GAMM</name>
<protein>
    <submittedName>
        <fullName evidence="2">Nitrogen fixation protein FixH</fullName>
    </submittedName>
</protein>
<proteinExistence type="predicted"/>
<reference evidence="2" key="1">
    <citation type="journal article" date="2020" name="mSystems">
        <title>Genome- and Community-Level Interaction Insights into Carbon Utilization and Element Cycling Functions of Hydrothermarchaeota in Hydrothermal Sediment.</title>
        <authorList>
            <person name="Zhou Z."/>
            <person name="Liu Y."/>
            <person name="Xu W."/>
            <person name="Pan J."/>
            <person name="Luo Z.H."/>
            <person name="Li M."/>
        </authorList>
    </citation>
    <scope>NUCLEOTIDE SEQUENCE [LARGE SCALE GENOMIC DNA]</scope>
    <source>
        <strain evidence="2">HyVt-26</strain>
    </source>
</reference>
<dbReference type="Pfam" id="PF05751">
    <property type="entry name" value="FixH"/>
    <property type="match status" value="1"/>
</dbReference>
<keyword evidence="1" id="KW-1133">Transmembrane helix</keyword>
<evidence type="ECO:0000256" key="1">
    <source>
        <dbReference type="SAM" id="Phobius"/>
    </source>
</evidence>
<accession>A0A831K4L2</accession>
<keyword evidence="1" id="KW-0812">Transmembrane</keyword>
<keyword evidence="1" id="KW-0472">Membrane</keyword>